<sequence length="423" mass="47584">MAKPVLIIGAGVVGLSLANSLNKVTRTFIDLSYAVFHHTEADYSKAGIPFKIYERDEHISFRGQGWAITLHWVLPFLRKMVSPETLKGIDSVQVDPETGRVDTGNFVFINLETLEPKFRIPPNERRRVNREKLRHVLLKEVADRVHWNKRLDSIEESEDGVVAVFTDGTRAEGATIVGAEGNNSRTRRFVAPDTYRNNRLPVRFIGSAADFTPAKVKPLRDIDPLLFQGCHPVSGNFLWVSLLESPEVNNTKGTDEERYRLQINISWPVRTPDDEVKPSSEWRLAEMKRRAEEFHPILRDAVHAIPDGSETLEIVLQDWPCLDWGNHGGKVTLAGDAAHAMTMYRGEAANHGILDAYMPGEALKEVHKNGKGLKEAIEDYEAEVRERTSAAVLLSRQACLDAHNWSCLNENSAVLKRRAMISP</sequence>
<dbReference type="AlphaFoldDB" id="A0A0B7KJL8"/>
<reference evidence="7" key="1">
    <citation type="submission" date="2015-01" db="EMBL/GenBank/DDBJ databases">
        <authorList>
            <person name="Durling Mikael"/>
        </authorList>
    </citation>
    <scope>NUCLEOTIDE SEQUENCE</scope>
</reference>
<dbReference type="PANTHER" id="PTHR47178:SF1">
    <property type="entry name" value="FAD-BINDING DOMAIN-CONTAINING PROTEIN-RELATED"/>
    <property type="match status" value="1"/>
</dbReference>
<dbReference type="PRINTS" id="PR00420">
    <property type="entry name" value="RNGMNOXGNASE"/>
</dbReference>
<evidence type="ECO:0000256" key="3">
    <source>
        <dbReference type="ARBA" id="ARBA00022827"/>
    </source>
</evidence>
<gene>
    <name evidence="7" type="ORF">BN869_000013851_1</name>
</gene>
<evidence type="ECO:0000256" key="4">
    <source>
        <dbReference type="ARBA" id="ARBA00023002"/>
    </source>
</evidence>
<keyword evidence="4" id="KW-0560">Oxidoreductase</keyword>
<dbReference type="InterPro" id="IPR002938">
    <property type="entry name" value="FAD-bd"/>
</dbReference>
<feature type="domain" description="FAD-binding" evidence="6">
    <location>
        <begin position="143"/>
        <end position="392"/>
    </location>
</feature>
<keyword evidence="3" id="KW-0274">FAD</keyword>
<evidence type="ECO:0000256" key="2">
    <source>
        <dbReference type="ARBA" id="ARBA00022630"/>
    </source>
</evidence>
<dbReference type="Pfam" id="PF01494">
    <property type="entry name" value="FAD_binding_3"/>
    <property type="match status" value="1"/>
</dbReference>
<accession>A0A0B7KJL8</accession>
<evidence type="ECO:0000259" key="6">
    <source>
        <dbReference type="Pfam" id="PF01494"/>
    </source>
</evidence>
<name>A0A0B7KJL8_BIOOC</name>
<dbReference type="InterPro" id="IPR036188">
    <property type="entry name" value="FAD/NAD-bd_sf"/>
</dbReference>
<organism evidence="7">
    <name type="scientific">Bionectria ochroleuca</name>
    <name type="common">Gliocladium roseum</name>
    <dbReference type="NCBI Taxonomy" id="29856"/>
    <lineage>
        <taxon>Eukaryota</taxon>
        <taxon>Fungi</taxon>
        <taxon>Dikarya</taxon>
        <taxon>Ascomycota</taxon>
        <taxon>Pezizomycotina</taxon>
        <taxon>Sordariomycetes</taxon>
        <taxon>Hypocreomycetidae</taxon>
        <taxon>Hypocreales</taxon>
        <taxon>Bionectriaceae</taxon>
        <taxon>Clonostachys</taxon>
    </lineage>
</organism>
<comment type="cofactor">
    <cofactor evidence="1">
        <name>FAD</name>
        <dbReference type="ChEBI" id="CHEBI:57692"/>
    </cofactor>
</comment>
<dbReference type="Gene3D" id="3.50.50.60">
    <property type="entry name" value="FAD/NAD(P)-binding domain"/>
    <property type="match status" value="1"/>
</dbReference>
<evidence type="ECO:0000256" key="1">
    <source>
        <dbReference type="ARBA" id="ARBA00001974"/>
    </source>
</evidence>
<dbReference type="SUPFAM" id="SSF51905">
    <property type="entry name" value="FAD/NAD(P)-binding domain"/>
    <property type="match status" value="1"/>
</dbReference>
<proteinExistence type="predicted"/>
<evidence type="ECO:0000313" key="7">
    <source>
        <dbReference type="EMBL" id="CEO57793.1"/>
    </source>
</evidence>
<dbReference type="GO" id="GO:0071949">
    <property type="term" value="F:FAD binding"/>
    <property type="evidence" value="ECO:0007669"/>
    <property type="project" value="InterPro"/>
</dbReference>
<protein>
    <recommendedName>
        <fullName evidence="6">FAD-binding domain-containing protein</fullName>
    </recommendedName>
</protein>
<evidence type="ECO:0000256" key="5">
    <source>
        <dbReference type="ARBA" id="ARBA00023033"/>
    </source>
</evidence>
<dbReference type="PANTHER" id="PTHR47178">
    <property type="entry name" value="MONOOXYGENASE, FAD-BINDING"/>
    <property type="match status" value="1"/>
</dbReference>
<dbReference type="EMBL" id="CDPU01000148">
    <property type="protein sequence ID" value="CEO57793.1"/>
    <property type="molecule type" value="Genomic_DNA"/>
</dbReference>
<keyword evidence="2" id="KW-0285">Flavoprotein</keyword>
<keyword evidence="5" id="KW-0503">Monooxygenase</keyword>
<dbReference type="GO" id="GO:0004497">
    <property type="term" value="F:monooxygenase activity"/>
    <property type="evidence" value="ECO:0007669"/>
    <property type="project" value="UniProtKB-KW"/>
</dbReference>